<dbReference type="SUPFAM" id="SSF88723">
    <property type="entry name" value="PIN domain-like"/>
    <property type="match status" value="1"/>
</dbReference>
<comment type="caution">
    <text evidence="8">The sequence shown here is derived from an EMBL/GenBank/DDBJ whole genome shotgun (WGS) entry which is preliminary data.</text>
</comment>
<keyword evidence="6" id="KW-0800">Toxin</keyword>
<proteinExistence type="inferred from homology"/>
<evidence type="ECO:0000259" key="7">
    <source>
        <dbReference type="Pfam" id="PF01850"/>
    </source>
</evidence>
<comment type="similarity">
    <text evidence="6">Belongs to the PINc/VapC protein family.</text>
</comment>
<sequence>MTVVDASVAIRWSIKDSFTPAAQAIIESGQPIVAPDLVIPEVANALWKMRRAGAIGAEQADQALEEIPRGFSRLVGTTSLMRRAYSIAESLDHPVYDCFYLALSENLGVPLITLDKRLHARTRSTRWAGFTVLLGSENNP</sequence>
<dbReference type="Pfam" id="PF01850">
    <property type="entry name" value="PIN"/>
    <property type="match status" value="1"/>
</dbReference>
<dbReference type="PANTHER" id="PTHR35901:SF1">
    <property type="entry name" value="EXONUCLEASE VAPC9"/>
    <property type="match status" value="1"/>
</dbReference>
<accession>A0ABS4SCX7</accession>
<name>A0ABS4SCX7_9PROT</name>
<keyword evidence="5 6" id="KW-0460">Magnesium</keyword>
<evidence type="ECO:0000256" key="3">
    <source>
        <dbReference type="ARBA" id="ARBA00022723"/>
    </source>
</evidence>
<dbReference type="CDD" id="cd09873">
    <property type="entry name" value="PIN_Pae0151-like"/>
    <property type="match status" value="1"/>
</dbReference>
<comment type="function">
    <text evidence="6">Toxic component of a toxin-antitoxin (TA) system. An RNase.</text>
</comment>
<dbReference type="PANTHER" id="PTHR35901">
    <property type="entry name" value="RIBONUCLEASE VAPC3"/>
    <property type="match status" value="1"/>
</dbReference>
<keyword evidence="9" id="KW-1185">Reference proteome</keyword>
<comment type="cofactor">
    <cofactor evidence="6">
        <name>Mg(2+)</name>
        <dbReference type="ChEBI" id="CHEBI:18420"/>
    </cofactor>
</comment>
<dbReference type="Proteomes" id="UP000781958">
    <property type="component" value="Unassembled WGS sequence"/>
</dbReference>
<feature type="binding site" evidence="6">
    <location>
        <position position="5"/>
    </location>
    <ligand>
        <name>Mg(2+)</name>
        <dbReference type="ChEBI" id="CHEBI:18420"/>
    </ligand>
</feature>
<dbReference type="HAMAP" id="MF_00265">
    <property type="entry name" value="VapC_Nob1"/>
    <property type="match status" value="1"/>
</dbReference>
<dbReference type="EC" id="3.1.-.-" evidence="6"/>
<dbReference type="EMBL" id="JAGINP010000001">
    <property type="protein sequence ID" value="MBP2290428.1"/>
    <property type="molecule type" value="Genomic_DNA"/>
</dbReference>
<dbReference type="InterPro" id="IPR029060">
    <property type="entry name" value="PIN-like_dom_sf"/>
</dbReference>
<evidence type="ECO:0000256" key="1">
    <source>
        <dbReference type="ARBA" id="ARBA00022649"/>
    </source>
</evidence>
<feature type="domain" description="PIN" evidence="7">
    <location>
        <begin position="3"/>
        <end position="119"/>
    </location>
</feature>
<evidence type="ECO:0000313" key="8">
    <source>
        <dbReference type="EMBL" id="MBP2290428.1"/>
    </source>
</evidence>
<dbReference type="InterPro" id="IPR044153">
    <property type="entry name" value="PIN_Pae0151-like"/>
</dbReference>
<evidence type="ECO:0000256" key="4">
    <source>
        <dbReference type="ARBA" id="ARBA00022801"/>
    </source>
</evidence>
<evidence type="ECO:0000256" key="2">
    <source>
        <dbReference type="ARBA" id="ARBA00022722"/>
    </source>
</evidence>
<evidence type="ECO:0000256" key="6">
    <source>
        <dbReference type="HAMAP-Rule" id="MF_00265"/>
    </source>
</evidence>
<keyword evidence="2 6" id="KW-0540">Nuclease</keyword>
<keyword evidence="3 6" id="KW-0479">Metal-binding</keyword>
<dbReference type="RefSeq" id="WP_209762438.1">
    <property type="nucleotide sequence ID" value="NZ_JAGINP010000001.1"/>
</dbReference>
<dbReference type="InterPro" id="IPR051619">
    <property type="entry name" value="TypeII_TA_RNase_PINc/VapC"/>
</dbReference>
<evidence type="ECO:0000256" key="5">
    <source>
        <dbReference type="ARBA" id="ARBA00022842"/>
    </source>
</evidence>
<keyword evidence="1 6" id="KW-1277">Toxin-antitoxin system</keyword>
<organism evidence="8 9">
    <name type="scientific">Azospirillum rugosum</name>
    <dbReference type="NCBI Taxonomy" id="416170"/>
    <lineage>
        <taxon>Bacteria</taxon>
        <taxon>Pseudomonadati</taxon>
        <taxon>Pseudomonadota</taxon>
        <taxon>Alphaproteobacteria</taxon>
        <taxon>Rhodospirillales</taxon>
        <taxon>Azospirillaceae</taxon>
        <taxon>Azospirillum</taxon>
    </lineage>
</organism>
<reference evidence="8 9" key="1">
    <citation type="submission" date="2021-03" db="EMBL/GenBank/DDBJ databases">
        <title>Genomic Encyclopedia of Type Strains, Phase III (KMG-III): the genomes of soil and plant-associated and newly described type strains.</title>
        <authorList>
            <person name="Whitman W."/>
        </authorList>
    </citation>
    <scope>NUCLEOTIDE SEQUENCE [LARGE SCALE GENOMIC DNA]</scope>
    <source>
        <strain evidence="8 9">IMMIB AFH-6</strain>
    </source>
</reference>
<dbReference type="InterPro" id="IPR022907">
    <property type="entry name" value="VapC_family"/>
</dbReference>
<dbReference type="InterPro" id="IPR002716">
    <property type="entry name" value="PIN_dom"/>
</dbReference>
<gene>
    <name evidence="6" type="primary">vapC</name>
    <name evidence="8" type="ORF">J2851_000165</name>
</gene>
<dbReference type="Gene3D" id="3.40.50.1010">
    <property type="entry name" value="5'-nuclease"/>
    <property type="match status" value="1"/>
</dbReference>
<protein>
    <recommendedName>
        <fullName evidence="6">Ribonuclease VapC</fullName>
        <shortName evidence="6">RNase VapC</shortName>
        <ecNumber evidence="6">3.1.-.-</ecNumber>
    </recommendedName>
    <alternativeName>
        <fullName evidence="6">Toxin VapC</fullName>
    </alternativeName>
</protein>
<evidence type="ECO:0000313" key="9">
    <source>
        <dbReference type="Proteomes" id="UP000781958"/>
    </source>
</evidence>
<keyword evidence="4 6" id="KW-0378">Hydrolase</keyword>
<feature type="binding site" evidence="6">
    <location>
        <position position="97"/>
    </location>
    <ligand>
        <name>Mg(2+)</name>
        <dbReference type="ChEBI" id="CHEBI:18420"/>
    </ligand>
</feature>